<feature type="transmembrane region" description="Helical" evidence="1">
    <location>
        <begin position="12"/>
        <end position="28"/>
    </location>
</feature>
<keyword evidence="1" id="KW-0472">Membrane</keyword>
<dbReference type="InterPro" id="IPR002656">
    <property type="entry name" value="Acyl_transf_3_dom"/>
</dbReference>
<sequence length="377" mass="40531">MTRLVPLDVTRVAVIVMVIVHHAAQPYGPTGPGWPVTDAAQSDWFRPFYTVNAAVGLSLLFLLAGYLVPASCDRTGPRRFLRRRWSRLGLPLVVFGIAANLPIALAAEGPSSWRAFAGSLYDDAWRPLYLHLWFVAHLLVYSALYTAWHALAHRPRRSWPVPGHRAIFAFTGALAAVTWVVRWWYPVDEWVPLLWVLPVEPARLAQYASLFVAGAMAYRGGWLRGLPGGTGRVWLAVGLAASVTMAAAQLAAPGGWHYNELANGGAGWQSLVRSGLEALICVGLAVGVPVVVRDLVHRPLPLVTAMAASSYAAYILHLYIVVPLQVAVAGPSASPFLKFGVVSVLALALSFGAAHLSRRVPGLRRLLGTAPSGTPGG</sequence>
<evidence type="ECO:0000259" key="2">
    <source>
        <dbReference type="Pfam" id="PF01757"/>
    </source>
</evidence>
<dbReference type="AlphaFoldDB" id="A0A8J3Y839"/>
<reference evidence="3" key="1">
    <citation type="submission" date="2021-01" db="EMBL/GenBank/DDBJ databases">
        <title>Whole genome shotgun sequence of Spirilliplanes yamanashiensis NBRC 15828.</title>
        <authorList>
            <person name="Komaki H."/>
            <person name="Tamura T."/>
        </authorList>
    </citation>
    <scope>NUCLEOTIDE SEQUENCE</scope>
    <source>
        <strain evidence="3">NBRC 15828</strain>
    </source>
</reference>
<evidence type="ECO:0000313" key="3">
    <source>
        <dbReference type="EMBL" id="GIJ03084.1"/>
    </source>
</evidence>
<feature type="transmembrane region" description="Helical" evidence="1">
    <location>
        <begin position="48"/>
        <end position="68"/>
    </location>
</feature>
<keyword evidence="1" id="KW-1133">Transmembrane helix</keyword>
<feature type="transmembrane region" description="Helical" evidence="1">
    <location>
        <begin position="166"/>
        <end position="184"/>
    </location>
</feature>
<feature type="transmembrane region" description="Helical" evidence="1">
    <location>
        <begin position="299"/>
        <end position="324"/>
    </location>
</feature>
<proteinExistence type="predicted"/>
<keyword evidence="1" id="KW-0812">Transmembrane</keyword>
<dbReference type="Proteomes" id="UP000652013">
    <property type="component" value="Unassembled WGS sequence"/>
</dbReference>
<dbReference type="EMBL" id="BOOY01000018">
    <property type="protein sequence ID" value="GIJ03084.1"/>
    <property type="molecule type" value="Genomic_DNA"/>
</dbReference>
<name>A0A8J3Y839_9ACTN</name>
<dbReference type="PANTHER" id="PTHR36927:SF4">
    <property type="entry name" value="BLR5718 PROTEIN"/>
    <property type="match status" value="1"/>
</dbReference>
<organism evidence="3 4">
    <name type="scientific">Spirilliplanes yamanashiensis</name>
    <dbReference type="NCBI Taxonomy" id="42233"/>
    <lineage>
        <taxon>Bacteria</taxon>
        <taxon>Bacillati</taxon>
        <taxon>Actinomycetota</taxon>
        <taxon>Actinomycetes</taxon>
        <taxon>Micromonosporales</taxon>
        <taxon>Micromonosporaceae</taxon>
        <taxon>Spirilliplanes</taxon>
    </lineage>
</organism>
<dbReference type="RefSeq" id="WP_203938375.1">
    <property type="nucleotide sequence ID" value="NZ_BAAAGJ010000005.1"/>
</dbReference>
<feature type="domain" description="Acyltransferase 3" evidence="2">
    <location>
        <begin position="7"/>
        <end position="353"/>
    </location>
</feature>
<dbReference type="InterPro" id="IPR050623">
    <property type="entry name" value="Glucan_succinyl_AcylTrfase"/>
</dbReference>
<gene>
    <name evidence="3" type="ORF">Sya03_24360</name>
</gene>
<keyword evidence="4" id="KW-1185">Reference proteome</keyword>
<dbReference type="GO" id="GO:0016747">
    <property type="term" value="F:acyltransferase activity, transferring groups other than amino-acyl groups"/>
    <property type="evidence" value="ECO:0007669"/>
    <property type="project" value="InterPro"/>
</dbReference>
<dbReference type="Pfam" id="PF01757">
    <property type="entry name" value="Acyl_transf_3"/>
    <property type="match status" value="1"/>
</dbReference>
<protein>
    <recommendedName>
        <fullName evidence="2">Acyltransferase 3 domain-containing protein</fullName>
    </recommendedName>
</protein>
<feature type="transmembrane region" description="Helical" evidence="1">
    <location>
        <begin position="88"/>
        <end position="107"/>
    </location>
</feature>
<accession>A0A8J3Y839</accession>
<dbReference type="PANTHER" id="PTHR36927">
    <property type="entry name" value="BLR4337 PROTEIN"/>
    <property type="match status" value="1"/>
</dbReference>
<feature type="transmembrane region" description="Helical" evidence="1">
    <location>
        <begin position="233"/>
        <end position="252"/>
    </location>
</feature>
<feature type="transmembrane region" description="Helical" evidence="1">
    <location>
        <begin position="272"/>
        <end position="292"/>
    </location>
</feature>
<evidence type="ECO:0000256" key="1">
    <source>
        <dbReference type="SAM" id="Phobius"/>
    </source>
</evidence>
<feature type="transmembrane region" description="Helical" evidence="1">
    <location>
        <begin position="336"/>
        <end position="356"/>
    </location>
</feature>
<comment type="caution">
    <text evidence="3">The sequence shown here is derived from an EMBL/GenBank/DDBJ whole genome shotgun (WGS) entry which is preliminary data.</text>
</comment>
<feature type="transmembrane region" description="Helical" evidence="1">
    <location>
        <begin position="204"/>
        <end position="221"/>
    </location>
</feature>
<evidence type="ECO:0000313" key="4">
    <source>
        <dbReference type="Proteomes" id="UP000652013"/>
    </source>
</evidence>
<feature type="transmembrane region" description="Helical" evidence="1">
    <location>
        <begin position="127"/>
        <end position="145"/>
    </location>
</feature>